<dbReference type="GO" id="GO:0003677">
    <property type="term" value="F:DNA binding"/>
    <property type="evidence" value="ECO:0007669"/>
    <property type="project" value="UniProtKB-UniRule"/>
</dbReference>
<dbReference type="KEGG" id="pter:C2L65_38490"/>
<proteinExistence type="predicted"/>
<evidence type="ECO:0000313" key="7">
    <source>
        <dbReference type="Proteomes" id="UP001319874"/>
    </source>
</evidence>
<dbReference type="InterPro" id="IPR036388">
    <property type="entry name" value="WH-like_DNA-bd_sf"/>
</dbReference>
<evidence type="ECO:0000256" key="2">
    <source>
        <dbReference type="PROSITE-ProRule" id="PRU01091"/>
    </source>
</evidence>
<feature type="DNA-binding region" description="OmpR/PhoB-type" evidence="2">
    <location>
        <begin position="1"/>
        <end position="94"/>
    </location>
</feature>
<dbReference type="SUPFAM" id="SSF46894">
    <property type="entry name" value="C-terminal effector domain of the bipartite response regulators"/>
    <property type="match status" value="1"/>
</dbReference>
<dbReference type="AlphaFoldDB" id="A0A2I8F139"/>
<reference evidence="5 7" key="2">
    <citation type="journal article" date="2022" name="Front. Microbiol.">
        <title>Identification and characterization of a novel class of self-sufficient cytochrome P450 hydroxylase involved in cyclohexanecarboxylate degradation in Paraburkholderia terrae strain KU-64.</title>
        <authorList>
            <person name="Yamamoto T."/>
            <person name="Hasegawa Y."/>
            <person name="Iwaki H."/>
        </authorList>
    </citation>
    <scope>NUCLEOTIDE SEQUENCE [LARGE SCALE GENOMIC DNA]</scope>
    <source>
        <strain evidence="5 7">KU-64</strain>
    </source>
</reference>
<dbReference type="Gene3D" id="1.10.10.10">
    <property type="entry name" value="Winged helix-like DNA-binding domain superfamily/Winged helix DNA-binding domain"/>
    <property type="match status" value="1"/>
</dbReference>
<evidence type="ECO:0000259" key="3">
    <source>
        <dbReference type="PROSITE" id="PS51755"/>
    </source>
</evidence>
<dbReference type="Proteomes" id="UP000243502">
    <property type="component" value="Chromosome 3"/>
</dbReference>
<name>A0A2I8F139_9BURK</name>
<dbReference type="Proteomes" id="UP001319874">
    <property type="component" value="Chromosome 3"/>
</dbReference>
<dbReference type="PROSITE" id="PS51755">
    <property type="entry name" value="OMPR_PHOB"/>
    <property type="match status" value="1"/>
</dbReference>
<gene>
    <name evidence="4" type="ORF">C2L65_38490</name>
    <name evidence="5" type="ORF">PTKU64_63710</name>
</gene>
<dbReference type="EMBL" id="AP024957">
    <property type="protein sequence ID" value="BCZ82696.1"/>
    <property type="molecule type" value="Genomic_DNA"/>
</dbReference>
<dbReference type="SMART" id="SM00862">
    <property type="entry name" value="Trans_reg_C"/>
    <property type="match status" value="1"/>
</dbReference>
<dbReference type="RefSeq" id="WP_042305466.1">
    <property type="nucleotide sequence ID" value="NZ_AP024957.1"/>
</dbReference>
<organism evidence="4 6">
    <name type="scientific">Paraburkholderia terrae</name>
    <dbReference type="NCBI Taxonomy" id="311230"/>
    <lineage>
        <taxon>Bacteria</taxon>
        <taxon>Pseudomonadati</taxon>
        <taxon>Pseudomonadota</taxon>
        <taxon>Betaproteobacteria</taxon>
        <taxon>Burkholderiales</taxon>
        <taxon>Burkholderiaceae</taxon>
        <taxon>Paraburkholderia</taxon>
    </lineage>
</organism>
<evidence type="ECO:0000313" key="4">
    <source>
        <dbReference type="EMBL" id="AUT65428.1"/>
    </source>
</evidence>
<reference evidence="4 6" key="1">
    <citation type="submission" date="2018-01" db="EMBL/GenBank/DDBJ databases">
        <title>Species boundaries and ecological features among Paraburkholderia terrae DSMZ17804T, P. hospita DSMZ17164T and P. caribensis DSMZ13236T.</title>
        <authorList>
            <person name="Pratama A.A."/>
        </authorList>
    </citation>
    <scope>NUCLEOTIDE SEQUENCE [LARGE SCALE GENOMIC DNA]</scope>
    <source>
        <strain evidence="4 6">DSM 17804</strain>
    </source>
</reference>
<keyword evidence="7" id="KW-1185">Reference proteome</keyword>
<dbReference type="GO" id="GO:0000160">
    <property type="term" value="P:phosphorelay signal transduction system"/>
    <property type="evidence" value="ECO:0007669"/>
    <property type="project" value="InterPro"/>
</dbReference>
<evidence type="ECO:0000256" key="1">
    <source>
        <dbReference type="ARBA" id="ARBA00023125"/>
    </source>
</evidence>
<dbReference type="Pfam" id="PF00486">
    <property type="entry name" value="Trans_reg_C"/>
    <property type="match status" value="1"/>
</dbReference>
<evidence type="ECO:0000313" key="6">
    <source>
        <dbReference type="Proteomes" id="UP000243502"/>
    </source>
</evidence>
<keyword evidence="1 2" id="KW-0238">DNA-binding</keyword>
<accession>A0A2I8F139</accession>
<dbReference type="CDD" id="cd00383">
    <property type="entry name" value="trans_reg_C"/>
    <property type="match status" value="1"/>
</dbReference>
<feature type="domain" description="OmpR/PhoB-type" evidence="3">
    <location>
        <begin position="1"/>
        <end position="94"/>
    </location>
</feature>
<sequence length="116" mass="13264">MIRIENLTVFPDRREVFVDGLPVELGCRAMDVLLVLIEANGALVTKEKLTDQVWPHTVVAENNLRVHICMIRKMMGEHRRLLVSVPGRGYRLLRPAQPAYLIPMLVVHAQLMRSAR</sequence>
<dbReference type="InterPro" id="IPR001867">
    <property type="entry name" value="OmpR/PhoB-type_DNA-bd"/>
</dbReference>
<evidence type="ECO:0000313" key="5">
    <source>
        <dbReference type="EMBL" id="BCZ82696.1"/>
    </source>
</evidence>
<dbReference type="GO" id="GO:0006355">
    <property type="term" value="P:regulation of DNA-templated transcription"/>
    <property type="evidence" value="ECO:0007669"/>
    <property type="project" value="InterPro"/>
</dbReference>
<dbReference type="InterPro" id="IPR016032">
    <property type="entry name" value="Sig_transdc_resp-reg_C-effctor"/>
</dbReference>
<dbReference type="EMBL" id="CP026113">
    <property type="protein sequence ID" value="AUT65428.1"/>
    <property type="molecule type" value="Genomic_DNA"/>
</dbReference>
<protein>
    <submittedName>
        <fullName evidence="4">Transcriptional regulator</fullName>
    </submittedName>
</protein>
<dbReference type="OrthoDB" id="9045337at2"/>